<dbReference type="GO" id="GO:0090729">
    <property type="term" value="F:toxin activity"/>
    <property type="evidence" value="ECO:0007669"/>
    <property type="project" value="UniProtKB-KW"/>
</dbReference>
<dbReference type="PANTHER" id="PTHR33653:SF1">
    <property type="entry name" value="RIBONUCLEASE VAPC2"/>
    <property type="match status" value="1"/>
</dbReference>
<dbReference type="InterPro" id="IPR050556">
    <property type="entry name" value="Type_II_TA_system_RNase"/>
</dbReference>
<feature type="domain" description="PIN" evidence="9">
    <location>
        <begin position="3"/>
        <end position="125"/>
    </location>
</feature>
<comment type="similarity">
    <text evidence="7 8">Belongs to the PINc/VapC protein family.</text>
</comment>
<dbReference type="SUPFAM" id="SSF88723">
    <property type="entry name" value="PIN domain-like"/>
    <property type="match status" value="1"/>
</dbReference>
<dbReference type="Gene3D" id="3.40.50.1010">
    <property type="entry name" value="5'-nuclease"/>
    <property type="match status" value="1"/>
</dbReference>
<evidence type="ECO:0000256" key="5">
    <source>
        <dbReference type="ARBA" id="ARBA00022801"/>
    </source>
</evidence>
<dbReference type="CDD" id="cd18745">
    <property type="entry name" value="PIN_VapC4-5_FitB-like"/>
    <property type="match status" value="1"/>
</dbReference>
<dbReference type="GO" id="GO:0016787">
    <property type="term" value="F:hydrolase activity"/>
    <property type="evidence" value="ECO:0007669"/>
    <property type="project" value="UniProtKB-KW"/>
</dbReference>
<evidence type="ECO:0000256" key="4">
    <source>
        <dbReference type="ARBA" id="ARBA00022723"/>
    </source>
</evidence>
<keyword evidence="8" id="KW-0800">Toxin</keyword>
<dbReference type="InterPro" id="IPR029060">
    <property type="entry name" value="PIN-like_dom_sf"/>
</dbReference>
<dbReference type="KEGG" id="kme:H0A61_01276"/>
<keyword evidence="2 8" id="KW-1277">Toxin-antitoxin system</keyword>
<comment type="cofactor">
    <cofactor evidence="1 8">
        <name>Mg(2+)</name>
        <dbReference type="ChEBI" id="CHEBI:18420"/>
    </cofactor>
</comment>
<comment type="function">
    <text evidence="8">Toxic component of a toxin-antitoxin (TA) system. An RNase.</text>
</comment>
<evidence type="ECO:0000313" key="10">
    <source>
        <dbReference type="EMBL" id="QSQ08923.1"/>
    </source>
</evidence>
<dbReference type="EMBL" id="CP059066">
    <property type="protein sequence ID" value="QSQ08923.1"/>
    <property type="molecule type" value="Genomic_DNA"/>
</dbReference>
<evidence type="ECO:0000256" key="7">
    <source>
        <dbReference type="ARBA" id="ARBA00038093"/>
    </source>
</evidence>
<evidence type="ECO:0000256" key="3">
    <source>
        <dbReference type="ARBA" id="ARBA00022722"/>
    </source>
</evidence>
<evidence type="ECO:0000256" key="6">
    <source>
        <dbReference type="ARBA" id="ARBA00022842"/>
    </source>
</evidence>
<evidence type="ECO:0000313" key="11">
    <source>
        <dbReference type="Proteomes" id="UP000662904"/>
    </source>
</evidence>
<dbReference type="HAMAP" id="MF_00265">
    <property type="entry name" value="VapC_Nob1"/>
    <property type="match status" value="1"/>
</dbReference>
<keyword evidence="5 8" id="KW-0378">Hydrolase</keyword>
<keyword evidence="6 8" id="KW-0460">Magnesium</keyword>
<dbReference type="Proteomes" id="UP000662904">
    <property type="component" value="Chromosome"/>
</dbReference>
<protein>
    <recommendedName>
        <fullName evidence="8">Ribonuclease VapC</fullName>
        <shortName evidence="8">RNase VapC</shortName>
        <ecNumber evidence="8">3.1.-.-</ecNumber>
    </recommendedName>
    <alternativeName>
        <fullName evidence="8">Toxin VapC</fullName>
    </alternativeName>
</protein>
<proteinExistence type="inferred from homology"/>
<dbReference type="InterPro" id="IPR002716">
    <property type="entry name" value="PIN_dom"/>
</dbReference>
<feature type="binding site" evidence="8">
    <location>
        <position position="98"/>
    </location>
    <ligand>
        <name>Mg(2+)</name>
        <dbReference type="ChEBI" id="CHEBI:18420"/>
    </ligand>
</feature>
<dbReference type="AlphaFoldDB" id="A0A8A0RL04"/>
<dbReference type="GO" id="GO:0004519">
    <property type="term" value="F:endonuclease activity"/>
    <property type="evidence" value="ECO:0007669"/>
    <property type="project" value="UniProtKB-KW"/>
</dbReference>
<evidence type="ECO:0000259" key="9">
    <source>
        <dbReference type="Pfam" id="PF01850"/>
    </source>
</evidence>
<dbReference type="Pfam" id="PF01850">
    <property type="entry name" value="PIN"/>
    <property type="match status" value="1"/>
</dbReference>
<evidence type="ECO:0000256" key="2">
    <source>
        <dbReference type="ARBA" id="ARBA00022649"/>
    </source>
</evidence>
<dbReference type="InterPro" id="IPR022907">
    <property type="entry name" value="VapC_family"/>
</dbReference>
<dbReference type="PANTHER" id="PTHR33653">
    <property type="entry name" value="RIBONUCLEASE VAPC2"/>
    <property type="match status" value="1"/>
</dbReference>
<reference evidence="10" key="1">
    <citation type="submission" date="2020-07" db="EMBL/GenBank/DDBJ databases">
        <title>Koleobacter methoxysyntrophicus gen. nov., sp. nov., a novel anaerobic bacterium isolated from deep subsurface oil field and proposal of Koleobacterales ord. nov. in the phylum Firmicutes.</title>
        <authorList>
            <person name="Sakamoto S."/>
            <person name="Tamaki H."/>
        </authorList>
    </citation>
    <scope>NUCLEOTIDE SEQUENCE</scope>
    <source>
        <strain evidence="10">NRmbB1</strain>
    </source>
</reference>
<dbReference type="GO" id="GO:0004540">
    <property type="term" value="F:RNA nuclease activity"/>
    <property type="evidence" value="ECO:0007669"/>
    <property type="project" value="InterPro"/>
</dbReference>
<dbReference type="GO" id="GO:0000287">
    <property type="term" value="F:magnesium ion binding"/>
    <property type="evidence" value="ECO:0007669"/>
    <property type="project" value="UniProtKB-UniRule"/>
</dbReference>
<keyword evidence="4 8" id="KW-0479">Metal-binding</keyword>
<organism evidence="10 11">
    <name type="scientific">Koleobacter methoxysyntrophicus</name>
    <dbReference type="NCBI Taxonomy" id="2751313"/>
    <lineage>
        <taxon>Bacteria</taxon>
        <taxon>Bacillati</taxon>
        <taxon>Bacillota</taxon>
        <taxon>Clostridia</taxon>
        <taxon>Koleobacterales</taxon>
        <taxon>Koleobacteraceae</taxon>
        <taxon>Koleobacter</taxon>
    </lineage>
</organism>
<name>A0A8A0RL04_9FIRM</name>
<evidence type="ECO:0000256" key="1">
    <source>
        <dbReference type="ARBA" id="ARBA00001946"/>
    </source>
</evidence>
<feature type="binding site" evidence="8">
    <location>
        <position position="6"/>
    </location>
    <ligand>
        <name>Mg(2+)</name>
        <dbReference type="ChEBI" id="CHEBI:18420"/>
    </ligand>
</feature>
<accession>A0A8A0RL04</accession>
<keyword evidence="10" id="KW-0255">Endonuclease</keyword>
<dbReference type="EC" id="3.1.-.-" evidence="8"/>
<keyword evidence="3 8" id="KW-0540">Nuclease</keyword>
<sequence length="133" mass="14874">MKYMLDTNTCIYIIKRKPARVIERLKKLDIGDICISVITLAELCYGIEKSQNKEKNRLALAAFLAPIEIMPFSDEAAARYGEIRVFLGKTGQIIGAYDLLIAAHAVSKNLILVTNNVSEFSRVPGLSIENWVE</sequence>
<gene>
    <name evidence="10" type="primary">vapC_2</name>
    <name evidence="8" type="synonym">vapC</name>
    <name evidence="10" type="ORF">H0A61_01276</name>
</gene>
<keyword evidence="11" id="KW-1185">Reference proteome</keyword>
<evidence type="ECO:0000256" key="8">
    <source>
        <dbReference type="HAMAP-Rule" id="MF_00265"/>
    </source>
</evidence>